<feature type="compositionally biased region" description="Polar residues" evidence="13">
    <location>
        <begin position="417"/>
        <end position="431"/>
    </location>
</feature>
<comment type="subcellular location">
    <subcellularLocation>
        <location evidence="2">Cytoplasm</location>
    </subcellularLocation>
    <subcellularLocation>
        <location evidence="1">Nucleus</location>
    </subcellularLocation>
</comment>
<evidence type="ECO:0000256" key="10">
    <source>
        <dbReference type="ARBA" id="ARBA00023242"/>
    </source>
</evidence>
<comment type="catalytic activity">
    <reaction evidence="11 12">
        <text>tRNA(Tyr) + L-tyrosine + ATP = L-tyrosyl-tRNA(Tyr) + AMP + diphosphate + H(+)</text>
        <dbReference type="Rhea" id="RHEA:10220"/>
        <dbReference type="Rhea" id="RHEA-COMP:9706"/>
        <dbReference type="Rhea" id="RHEA-COMP:9707"/>
        <dbReference type="ChEBI" id="CHEBI:15378"/>
        <dbReference type="ChEBI" id="CHEBI:30616"/>
        <dbReference type="ChEBI" id="CHEBI:33019"/>
        <dbReference type="ChEBI" id="CHEBI:58315"/>
        <dbReference type="ChEBI" id="CHEBI:78442"/>
        <dbReference type="ChEBI" id="CHEBI:78536"/>
        <dbReference type="ChEBI" id="CHEBI:456215"/>
        <dbReference type="EC" id="6.1.1.1"/>
    </reaction>
</comment>
<dbReference type="STRING" id="27342.A0A0H2RZK7"/>
<dbReference type="Gene3D" id="3.40.50.620">
    <property type="entry name" value="HUPs"/>
    <property type="match status" value="1"/>
</dbReference>
<dbReference type="FunCoup" id="A0A0H2RZK7">
    <property type="interactions" value="572"/>
</dbReference>
<evidence type="ECO:0000256" key="7">
    <source>
        <dbReference type="ARBA" id="ARBA00022840"/>
    </source>
</evidence>
<dbReference type="Proteomes" id="UP000053477">
    <property type="component" value="Unassembled WGS sequence"/>
</dbReference>
<dbReference type="PANTHER" id="PTHR46264">
    <property type="entry name" value="TYROSINE-TRNA LIGASE"/>
    <property type="match status" value="1"/>
</dbReference>
<evidence type="ECO:0000313" key="15">
    <source>
        <dbReference type="Proteomes" id="UP000053477"/>
    </source>
</evidence>
<dbReference type="NCBIfam" id="TIGR00234">
    <property type="entry name" value="tyrS"/>
    <property type="match status" value="1"/>
</dbReference>
<evidence type="ECO:0000256" key="8">
    <source>
        <dbReference type="ARBA" id="ARBA00022917"/>
    </source>
</evidence>
<dbReference type="EMBL" id="KQ086033">
    <property type="protein sequence ID" value="KLO10221.1"/>
    <property type="molecule type" value="Genomic_DNA"/>
</dbReference>
<keyword evidence="15" id="KW-1185">Reference proteome</keyword>
<feature type="compositionally biased region" description="Basic residues" evidence="13">
    <location>
        <begin position="390"/>
        <end position="400"/>
    </location>
</feature>
<evidence type="ECO:0000256" key="9">
    <source>
        <dbReference type="ARBA" id="ARBA00023146"/>
    </source>
</evidence>
<dbReference type="GO" id="GO:0005634">
    <property type="term" value="C:nucleus"/>
    <property type="evidence" value="ECO:0007669"/>
    <property type="project" value="UniProtKB-SubCell"/>
</dbReference>
<feature type="region of interest" description="Disordered" evidence="13">
    <location>
        <begin position="284"/>
        <end position="303"/>
    </location>
</feature>
<evidence type="ECO:0000313" key="14">
    <source>
        <dbReference type="EMBL" id="KLO10221.1"/>
    </source>
</evidence>
<keyword evidence="8 12" id="KW-0648">Protein biosynthesis</keyword>
<dbReference type="GO" id="GO:0004831">
    <property type="term" value="F:tyrosine-tRNA ligase activity"/>
    <property type="evidence" value="ECO:0007669"/>
    <property type="project" value="UniProtKB-EC"/>
</dbReference>
<reference evidence="14 15" key="1">
    <citation type="submission" date="2015-04" db="EMBL/GenBank/DDBJ databases">
        <title>Complete genome sequence of Schizopora paradoxa KUC8140, a cosmopolitan wood degrader in East Asia.</title>
        <authorList>
            <consortium name="DOE Joint Genome Institute"/>
            <person name="Min B."/>
            <person name="Park H."/>
            <person name="Jang Y."/>
            <person name="Kim J.-J."/>
            <person name="Kim K.H."/>
            <person name="Pangilinan J."/>
            <person name="Lipzen A."/>
            <person name="Riley R."/>
            <person name="Grigoriev I.V."/>
            <person name="Spatafora J.W."/>
            <person name="Choi I.-G."/>
        </authorList>
    </citation>
    <scope>NUCLEOTIDE SEQUENCE [LARGE SCALE GENOMIC DNA]</scope>
    <source>
        <strain evidence="14 15">KUC8140</strain>
    </source>
</reference>
<dbReference type="InParanoid" id="A0A0H2RZK7"/>
<accession>A0A0H2RZK7</accession>
<dbReference type="Gene3D" id="1.10.240.10">
    <property type="entry name" value="Tyrosyl-Transfer RNA Synthetase"/>
    <property type="match status" value="1"/>
</dbReference>
<organism evidence="14 15">
    <name type="scientific">Schizopora paradoxa</name>
    <dbReference type="NCBI Taxonomy" id="27342"/>
    <lineage>
        <taxon>Eukaryota</taxon>
        <taxon>Fungi</taxon>
        <taxon>Dikarya</taxon>
        <taxon>Basidiomycota</taxon>
        <taxon>Agaricomycotina</taxon>
        <taxon>Agaricomycetes</taxon>
        <taxon>Hymenochaetales</taxon>
        <taxon>Schizoporaceae</taxon>
        <taxon>Schizopora</taxon>
    </lineage>
</organism>
<dbReference type="PANTHER" id="PTHR46264:SF4">
    <property type="entry name" value="TYROSINE--TRNA LIGASE, CYTOPLASMIC"/>
    <property type="match status" value="1"/>
</dbReference>
<keyword evidence="10" id="KW-0539">Nucleus</keyword>
<dbReference type="PRINTS" id="PR01040">
    <property type="entry name" value="TRNASYNTHTYR"/>
</dbReference>
<dbReference type="OrthoDB" id="197206at2759"/>
<dbReference type="Pfam" id="PF00579">
    <property type="entry name" value="tRNA-synt_1b"/>
    <property type="match status" value="1"/>
</dbReference>
<dbReference type="InterPro" id="IPR014729">
    <property type="entry name" value="Rossmann-like_a/b/a_fold"/>
</dbReference>
<dbReference type="FunFam" id="1.10.240.10:FF:000004">
    <property type="entry name" value="Tyrosine--tRNA ligase"/>
    <property type="match status" value="1"/>
</dbReference>
<evidence type="ECO:0000256" key="11">
    <source>
        <dbReference type="ARBA" id="ARBA00048248"/>
    </source>
</evidence>
<name>A0A0H2RZK7_9AGAM</name>
<evidence type="ECO:0000256" key="6">
    <source>
        <dbReference type="ARBA" id="ARBA00022741"/>
    </source>
</evidence>
<keyword evidence="4" id="KW-0963">Cytoplasm</keyword>
<evidence type="ECO:0000256" key="4">
    <source>
        <dbReference type="ARBA" id="ARBA00022490"/>
    </source>
</evidence>
<dbReference type="InterPro" id="IPR002305">
    <property type="entry name" value="aa-tRNA-synth_Ic"/>
</dbReference>
<keyword evidence="6 12" id="KW-0547">Nucleotide-binding</keyword>
<sequence length="431" mass="48055">MDPEKRYELIVRRLQEVLGGEAIKQILADGRNPKCYWGTAPTGKPHVGYFVPLTKIADFLRADVEVTILLADVHAFLDTLKSSFELAEYLELVEYRSQYYKHVLVAVFKSLGIPTSKLHFVQGSSFQYSKEYTMDNFKMCAKVTEHDARRAGAEVVKQDENPLLSGLLYPGMQALDEVYLKCDFQFGGVDQRKIFIHAETFLPKIGYPKRAHLMNEMVPGLTAGGKMSASDPNSKIDLLDPPEVVKRKIKSAFCEEGNIEANGPLSFVKAVLIPISTLRLDRQKERAEGGNTTLEDGLGDQRTFAADDAPEGSIFTISRPEKYGGSLHYTDFKALEQDFADKKIHPGDLKSAVESALNRLLAPIRKLYEENEEWQTVAEKAYPDPNAKAPAKKKKEKKYHPPPPGKGKNADKPEEPSQPSGNEPSPQPEAS</sequence>
<proteinExistence type="inferred from homology"/>
<comment type="similarity">
    <text evidence="3 12">Belongs to the class-I aminoacyl-tRNA synthetase family.</text>
</comment>
<dbReference type="SUPFAM" id="SSF52374">
    <property type="entry name" value="Nucleotidylyl transferase"/>
    <property type="match status" value="1"/>
</dbReference>
<dbReference type="AlphaFoldDB" id="A0A0H2RZK7"/>
<dbReference type="GO" id="GO:0005737">
    <property type="term" value="C:cytoplasm"/>
    <property type="evidence" value="ECO:0007669"/>
    <property type="project" value="UniProtKB-SubCell"/>
</dbReference>
<dbReference type="PIRSF" id="PIRSF006588">
    <property type="entry name" value="TyrRS_arch_euk"/>
    <property type="match status" value="1"/>
</dbReference>
<feature type="region of interest" description="Disordered" evidence="13">
    <location>
        <begin position="377"/>
        <end position="431"/>
    </location>
</feature>
<dbReference type="InterPro" id="IPR050489">
    <property type="entry name" value="Tyr-tRNA_synthase"/>
</dbReference>
<keyword evidence="9 12" id="KW-0030">Aminoacyl-tRNA synthetase</keyword>
<dbReference type="InterPro" id="IPR002307">
    <property type="entry name" value="Tyr-tRNA-ligase"/>
</dbReference>
<evidence type="ECO:0000256" key="12">
    <source>
        <dbReference type="RuleBase" id="RU361234"/>
    </source>
</evidence>
<keyword evidence="7 12" id="KW-0067">ATP-binding</keyword>
<evidence type="ECO:0000256" key="3">
    <source>
        <dbReference type="ARBA" id="ARBA00005594"/>
    </source>
</evidence>
<dbReference type="NCBIfam" id="NF006330">
    <property type="entry name" value="PRK08560.1"/>
    <property type="match status" value="1"/>
</dbReference>
<dbReference type="GO" id="GO:0005524">
    <property type="term" value="F:ATP binding"/>
    <property type="evidence" value="ECO:0007669"/>
    <property type="project" value="UniProtKB-KW"/>
</dbReference>
<dbReference type="FunFam" id="3.40.50.620:FF:000040">
    <property type="entry name" value="Tyrosine--tRNA ligase"/>
    <property type="match status" value="1"/>
</dbReference>
<gene>
    <name evidence="14" type="ORF">SCHPADRAFT_907101</name>
</gene>
<evidence type="ECO:0000256" key="13">
    <source>
        <dbReference type="SAM" id="MobiDB-lite"/>
    </source>
</evidence>
<protein>
    <recommendedName>
        <fullName evidence="12">Tyrosine--tRNA ligase</fullName>
        <ecNumber evidence="12">6.1.1.1</ecNumber>
    </recommendedName>
    <alternativeName>
        <fullName evidence="12">Tyrosyl-tRNA synthetase</fullName>
    </alternativeName>
</protein>
<dbReference type="GO" id="GO:0006437">
    <property type="term" value="P:tyrosyl-tRNA aminoacylation"/>
    <property type="evidence" value="ECO:0007669"/>
    <property type="project" value="InterPro"/>
</dbReference>
<keyword evidence="5 12" id="KW-0436">Ligase</keyword>
<dbReference type="EC" id="6.1.1.1" evidence="12"/>
<dbReference type="InterPro" id="IPR023617">
    <property type="entry name" value="Tyr-tRNA-ligase_arc/euk-type"/>
</dbReference>
<evidence type="ECO:0000256" key="1">
    <source>
        <dbReference type="ARBA" id="ARBA00004123"/>
    </source>
</evidence>
<evidence type="ECO:0000256" key="2">
    <source>
        <dbReference type="ARBA" id="ARBA00004496"/>
    </source>
</evidence>
<evidence type="ECO:0000256" key="5">
    <source>
        <dbReference type="ARBA" id="ARBA00022598"/>
    </source>
</evidence>